<dbReference type="PANTHER" id="PTHR32308">
    <property type="entry name" value="LYASE BETA SUBUNIT, PUTATIVE (AFU_ORTHOLOGUE AFUA_4G13030)-RELATED"/>
    <property type="match status" value="1"/>
</dbReference>
<dbReference type="EMBL" id="SMFZ01000002">
    <property type="protein sequence ID" value="TCK21325.1"/>
    <property type="molecule type" value="Genomic_DNA"/>
</dbReference>
<dbReference type="InterPro" id="IPR011206">
    <property type="entry name" value="Citrate_lyase_beta/mcl1/mcl2"/>
</dbReference>
<gene>
    <name evidence="7" type="ORF">EV378_5306</name>
</gene>
<dbReference type="PANTHER" id="PTHR32308:SF10">
    <property type="entry name" value="CITRATE LYASE SUBUNIT BETA"/>
    <property type="match status" value="1"/>
</dbReference>
<comment type="cofactor">
    <cofactor evidence="1">
        <name>Mg(2+)</name>
        <dbReference type="ChEBI" id="CHEBI:18420"/>
    </cofactor>
</comment>
<protein>
    <submittedName>
        <fullName evidence="7">Beta-methylmalyl-CoA/L-malyl-CoA lyase</fullName>
    </submittedName>
</protein>
<dbReference type="GO" id="GO:0000287">
    <property type="term" value="F:magnesium ion binding"/>
    <property type="evidence" value="ECO:0007669"/>
    <property type="project" value="TreeGrafter"/>
</dbReference>
<evidence type="ECO:0000256" key="3">
    <source>
        <dbReference type="ARBA" id="ARBA00022842"/>
    </source>
</evidence>
<dbReference type="Gene3D" id="3.20.20.60">
    <property type="entry name" value="Phosphoenolpyruvate-binding domains"/>
    <property type="match status" value="1"/>
</dbReference>
<dbReference type="InterPro" id="IPR005000">
    <property type="entry name" value="Aldolase/citrate-lyase_domain"/>
</dbReference>
<keyword evidence="2 5" id="KW-0479">Metal-binding</keyword>
<dbReference type="GO" id="GO:0006107">
    <property type="term" value="P:oxaloacetate metabolic process"/>
    <property type="evidence" value="ECO:0007669"/>
    <property type="project" value="TreeGrafter"/>
</dbReference>
<dbReference type="AlphaFoldDB" id="A0A4R1HLE5"/>
<evidence type="ECO:0000313" key="7">
    <source>
        <dbReference type="EMBL" id="TCK21325.1"/>
    </source>
</evidence>
<dbReference type="PIRSF" id="PIRSF015582">
    <property type="entry name" value="Cit_lyase_B"/>
    <property type="match status" value="1"/>
</dbReference>
<name>A0A4R1HLE5_PSEEN</name>
<evidence type="ECO:0000256" key="5">
    <source>
        <dbReference type="PIRSR" id="PIRSR015582-2"/>
    </source>
</evidence>
<dbReference type="GO" id="GO:0016829">
    <property type="term" value="F:lyase activity"/>
    <property type="evidence" value="ECO:0007669"/>
    <property type="project" value="UniProtKB-KW"/>
</dbReference>
<feature type="binding site" evidence="4">
    <location>
        <position position="143"/>
    </location>
    <ligand>
        <name>substrate</name>
    </ligand>
</feature>
<evidence type="ECO:0000256" key="1">
    <source>
        <dbReference type="ARBA" id="ARBA00001946"/>
    </source>
</evidence>
<dbReference type="RefSeq" id="WP_132430084.1">
    <property type="nucleotide sequence ID" value="NZ_SMFZ01000002.1"/>
</dbReference>
<proteinExistence type="predicted"/>
<evidence type="ECO:0000256" key="2">
    <source>
        <dbReference type="ARBA" id="ARBA00022723"/>
    </source>
</evidence>
<feature type="binding site" evidence="5">
    <location>
        <position position="170"/>
    </location>
    <ligand>
        <name>Mg(2+)</name>
        <dbReference type="ChEBI" id="CHEBI:18420"/>
    </ligand>
</feature>
<evidence type="ECO:0000313" key="8">
    <source>
        <dbReference type="Proteomes" id="UP000295560"/>
    </source>
</evidence>
<dbReference type="Proteomes" id="UP000295560">
    <property type="component" value="Unassembled WGS sequence"/>
</dbReference>
<dbReference type="Pfam" id="PF03328">
    <property type="entry name" value="HpcH_HpaI"/>
    <property type="match status" value="1"/>
</dbReference>
<evidence type="ECO:0000259" key="6">
    <source>
        <dbReference type="Pfam" id="PF03328"/>
    </source>
</evidence>
<reference evidence="7 8" key="1">
    <citation type="submission" date="2019-03" db="EMBL/GenBank/DDBJ databases">
        <title>Sequencing the genomes of 1000 actinobacteria strains.</title>
        <authorList>
            <person name="Klenk H.-P."/>
        </authorList>
    </citation>
    <scope>NUCLEOTIDE SEQUENCE [LARGE SCALE GENOMIC DNA]</scope>
    <source>
        <strain evidence="7 8">DSM 44969</strain>
    </source>
</reference>
<feature type="domain" description="HpcH/HpaI aldolase/citrate lyase" evidence="6">
    <location>
        <begin position="17"/>
        <end position="246"/>
    </location>
</feature>
<organism evidence="7 8">
    <name type="scientific">Pseudonocardia endophytica</name>
    <dbReference type="NCBI Taxonomy" id="401976"/>
    <lineage>
        <taxon>Bacteria</taxon>
        <taxon>Bacillati</taxon>
        <taxon>Actinomycetota</taxon>
        <taxon>Actinomycetes</taxon>
        <taxon>Pseudonocardiales</taxon>
        <taxon>Pseudonocardiaceae</taxon>
        <taxon>Pseudonocardia</taxon>
    </lineage>
</organism>
<evidence type="ECO:0000256" key="4">
    <source>
        <dbReference type="PIRSR" id="PIRSR015582-1"/>
    </source>
</evidence>
<keyword evidence="3 5" id="KW-0460">Magnesium</keyword>
<feature type="binding site" evidence="4">
    <location>
        <position position="78"/>
    </location>
    <ligand>
        <name>substrate</name>
    </ligand>
</feature>
<comment type="caution">
    <text evidence="7">The sequence shown here is derived from an EMBL/GenBank/DDBJ whole genome shotgun (WGS) entry which is preliminary data.</text>
</comment>
<feature type="binding site" evidence="5">
    <location>
        <position position="143"/>
    </location>
    <ligand>
        <name>Mg(2+)</name>
        <dbReference type="ChEBI" id="CHEBI:18420"/>
    </ligand>
</feature>
<sequence>MSYTLYTPRVSRLHRSELAVPGSNMGFIDRAADSAADVVFLDLEDAVAPPEKDQARKNVIAALNDIDWAAKGKTVSVRINGLDTEYCYRDVVDVLEQAGDRVHTLLVPKVGVAADLYLVEALASQIEKARGFSTQVGIEALIETALGMANVESIASRGGRLEALHFGVADYAASNRARTVSIGGLNPDYPGDQWHGALTRMIVACRAFGLRAIDGPFGDYSDPDGYRAGARRAAALGAEGKWAIHPSQIELANEVFSPPAEEVDKARRIIAALREAEAEGKGAASVDGKMIDAASERMAETIIATDDAIRAAGRG</sequence>
<dbReference type="OrthoDB" id="9768429at2"/>
<keyword evidence="8" id="KW-1185">Reference proteome</keyword>
<dbReference type="InterPro" id="IPR040442">
    <property type="entry name" value="Pyrv_kinase-like_dom_sf"/>
</dbReference>
<dbReference type="SUPFAM" id="SSF51621">
    <property type="entry name" value="Phosphoenolpyruvate/pyruvate domain"/>
    <property type="match status" value="1"/>
</dbReference>
<dbReference type="InterPro" id="IPR015813">
    <property type="entry name" value="Pyrv/PenolPyrv_kinase-like_dom"/>
</dbReference>
<accession>A0A4R1HLE5</accession>
<keyword evidence="7" id="KW-0456">Lyase</keyword>